<dbReference type="Proteomes" id="UP000198211">
    <property type="component" value="Unassembled WGS sequence"/>
</dbReference>
<organism evidence="1 2">
    <name type="scientific">Phytophthora megakarya</name>
    <dbReference type="NCBI Taxonomy" id="4795"/>
    <lineage>
        <taxon>Eukaryota</taxon>
        <taxon>Sar</taxon>
        <taxon>Stramenopiles</taxon>
        <taxon>Oomycota</taxon>
        <taxon>Peronosporomycetes</taxon>
        <taxon>Peronosporales</taxon>
        <taxon>Peronosporaceae</taxon>
        <taxon>Phytophthora</taxon>
    </lineage>
</organism>
<comment type="caution">
    <text evidence="1">The sequence shown here is derived from an EMBL/GenBank/DDBJ whole genome shotgun (WGS) entry which is preliminary data.</text>
</comment>
<evidence type="ECO:0000313" key="1">
    <source>
        <dbReference type="EMBL" id="OWZ05440.1"/>
    </source>
</evidence>
<dbReference type="EMBL" id="NBNE01004429">
    <property type="protein sequence ID" value="OWZ05440.1"/>
    <property type="molecule type" value="Genomic_DNA"/>
</dbReference>
<name>A0A225VLN4_9STRA</name>
<keyword evidence="2" id="KW-1185">Reference proteome</keyword>
<dbReference type="AlphaFoldDB" id="A0A225VLN4"/>
<proteinExistence type="predicted"/>
<accession>A0A225VLN4</accession>
<dbReference type="STRING" id="4795.A0A225VLN4"/>
<sequence length="79" mass="8801">MRTADYVHPFVIPADLTRPMGAAITTTRNSANPISLSATYRSKELPLIPVGTIDPKLRKFCSRYVNTTTAFYRVKAKAK</sequence>
<reference evidence="2" key="1">
    <citation type="submission" date="2017-03" db="EMBL/GenBank/DDBJ databases">
        <title>Phytopthora megakarya and P. palmivora, two closely related causual agents of cacao black pod achieved similar genome size and gene model numbers by different mechanisms.</title>
        <authorList>
            <person name="Ali S."/>
            <person name="Shao J."/>
            <person name="Larry D.J."/>
            <person name="Kronmiller B."/>
            <person name="Shen D."/>
            <person name="Strem M.D."/>
            <person name="Melnick R.L."/>
            <person name="Guiltinan M.J."/>
            <person name="Tyler B.M."/>
            <person name="Meinhardt L.W."/>
            <person name="Bailey B.A."/>
        </authorList>
    </citation>
    <scope>NUCLEOTIDE SEQUENCE [LARGE SCALE GENOMIC DNA]</scope>
    <source>
        <strain evidence="2">zdho120</strain>
    </source>
</reference>
<gene>
    <name evidence="1" type="ORF">PHMEG_00022473</name>
</gene>
<protein>
    <submittedName>
        <fullName evidence="1">Glycoside-Pentoside-Hexuronide family transporter</fullName>
    </submittedName>
</protein>
<evidence type="ECO:0000313" key="2">
    <source>
        <dbReference type="Proteomes" id="UP000198211"/>
    </source>
</evidence>